<dbReference type="Proteomes" id="UP000494252">
    <property type="component" value="Unassembled WGS sequence"/>
</dbReference>
<dbReference type="Pfam" id="PF01297">
    <property type="entry name" value="ZnuA"/>
    <property type="match status" value="1"/>
</dbReference>
<keyword evidence="2" id="KW-1185">Reference proteome</keyword>
<sequence>MLCYNVSGRVGVLFFRTVENEYADVIAQIGGKYVQVSAIETDPDTDPHTFEVNPKVAAQIVSADLIVKNGHAGGCEGSGGRPFPLNPAQAACFQASEKKFDASLKPWLAAIASFKAHYSKTPVAVTEPVASYMLEAVRSMQRAGRRTKWWVPRS</sequence>
<dbReference type="EMBL" id="CADIKI010000008">
    <property type="protein sequence ID" value="CAB3791717.1"/>
    <property type="molecule type" value="Genomic_DNA"/>
</dbReference>
<organism evidence="1 2">
    <name type="scientific">Paraburkholderia fynbosensis</name>
    <dbReference type="NCBI Taxonomy" id="1200993"/>
    <lineage>
        <taxon>Bacteria</taxon>
        <taxon>Pseudomonadati</taxon>
        <taxon>Pseudomonadota</taxon>
        <taxon>Betaproteobacteria</taxon>
        <taxon>Burkholderiales</taxon>
        <taxon>Burkholderiaceae</taxon>
        <taxon>Paraburkholderia</taxon>
    </lineage>
</organism>
<dbReference type="AlphaFoldDB" id="A0A6J5G846"/>
<dbReference type="Gene3D" id="3.40.50.1980">
    <property type="entry name" value="Nitrogenase molybdenum iron protein domain"/>
    <property type="match status" value="1"/>
</dbReference>
<gene>
    <name evidence="1" type="ORF">LMG27177_03076</name>
</gene>
<dbReference type="GO" id="GO:0046872">
    <property type="term" value="F:metal ion binding"/>
    <property type="evidence" value="ECO:0007669"/>
    <property type="project" value="InterPro"/>
</dbReference>
<proteinExistence type="predicted"/>
<accession>A0A6J5G846</accession>
<evidence type="ECO:0000313" key="2">
    <source>
        <dbReference type="Proteomes" id="UP000494252"/>
    </source>
</evidence>
<protein>
    <submittedName>
        <fullName evidence="1">Uncharacterized protein</fullName>
    </submittedName>
</protein>
<dbReference type="GO" id="GO:0030001">
    <property type="term" value="P:metal ion transport"/>
    <property type="evidence" value="ECO:0007669"/>
    <property type="project" value="InterPro"/>
</dbReference>
<evidence type="ECO:0000313" key="1">
    <source>
        <dbReference type="EMBL" id="CAB3791717.1"/>
    </source>
</evidence>
<dbReference type="SUPFAM" id="SSF53807">
    <property type="entry name" value="Helical backbone' metal receptor"/>
    <property type="match status" value="1"/>
</dbReference>
<reference evidence="1 2" key="1">
    <citation type="submission" date="2020-04" db="EMBL/GenBank/DDBJ databases">
        <authorList>
            <person name="De Canck E."/>
        </authorList>
    </citation>
    <scope>NUCLEOTIDE SEQUENCE [LARGE SCALE GENOMIC DNA]</scope>
    <source>
        <strain evidence="1 2">LMG 27177</strain>
    </source>
</reference>
<dbReference type="InterPro" id="IPR006127">
    <property type="entry name" value="ZnuA-like"/>
</dbReference>
<name>A0A6J5G846_9BURK</name>